<keyword evidence="2" id="KW-0456">Lyase</keyword>
<organism evidence="3 4">
    <name type="scientific">Halarcobacter mediterraneus</name>
    <dbReference type="NCBI Taxonomy" id="2023153"/>
    <lineage>
        <taxon>Bacteria</taxon>
        <taxon>Pseudomonadati</taxon>
        <taxon>Campylobacterota</taxon>
        <taxon>Epsilonproteobacteria</taxon>
        <taxon>Campylobacterales</taxon>
        <taxon>Arcobacteraceae</taxon>
        <taxon>Halarcobacter</taxon>
    </lineage>
</organism>
<gene>
    <name evidence="3" type="ORF">CP965_03175</name>
</gene>
<reference evidence="3 4" key="1">
    <citation type="submission" date="2017-09" db="EMBL/GenBank/DDBJ databases">
        <title>Genomics of the genus Arcobacter.</title>
        <authorList>
            <person name="Perez-Cataluna A."/>
            <person name="Figueras M.J."/>
            <person name="Salas-Masso N."/>
        </authorList>
    </citation>
    <scope>NUCLEOTIDE SEQUENCE [LARGE SCALE GENOMIC DNA]</scope>
    <source>
        <strain evidence="3 4">F156-34</strain>
    </source>
</reference>
<keyword evidence="1" id="KW-0479">Metal-binding</keyword>
<evidence type="ECO:0000313" key="4">
    <source>
        <dbReference type="Proteomes" id="UP000289718"/>
    </source>
</evidence>
<comment type="caution">
    <text evidence="3">The sequence shown here is derived from an EMBL/GenBank/DDBJ whole genome shotgun (WGS) entry which is preliminary data.</text>
</comment>
<dbReference type="AlphaFoldDB" id="A0A4Q1AWD4"/>
<dbReference type="RefSeq" id="WP_129060604.1">
    <property type="nucleotide sequence ID" value="NZ_NXIE01000001.1"/>
</dbReference>
<dbReference type="CDD" id="cd03416">
    <property type="entry name" value="CbiX_SirB_N"/>
    <property type="match status" value="1"/>
</dbReference>
<dbReference type="SUPFAM" id="SSF53800">
    <property type="entry name" value="Chelatase"/>
    <property type="match status" value="1"/>
</dbReference>
<dbReference type="GO" id="GO:0046872">
    <property type="term" value="F:metal ion binding"/>
    <property type="evidence" value="ECO:0007669"/>
    <property type="project" value="UniProtKB-KW"/>
</dbReference>
<sequence>MRKKGIIFIAHGSKKEESNKEFIEMVNKISQKDNNYDFIKPAFLELVTPDIKSVATEFIIKGAKRIVFYPFFLNSGKHVQIDIPNIIKDLREEAPEVNFELLPHFGKSQKIEEIILSDIN</sequence>
<proteinExistence type="predicted"/>
<evidence type="ECO:0000313" key="3">
    <source>
        <dbReference type="EMBL" id="RXK14464.1"/>
    </source>
</evidence>
<protein>
    <recommendedName>
        <fullName evidence="5">Cobalamin biosynthesis protein CbiX</fullName>
    </recommendedName>
</protein>
<dbReference type="Pfam" id="PF01903">
    <property type="entry name" value="CbiX"/>
    <property type="match status" value="1"/>
</dbReference>
<evidence type="ECO:0008006" key="5">
    <source>
        <dbReference type="Google" id="ProtNLM"/>
    </source>
</evidence>
<dbReference type="OrthoDB" id="9797895at2"/>
<dbReference type="EMBL" id="NXIE01000001">
    <property type="protein sequence ID" value="RXK14464.1"/>
    <property type="molecule type" value="Genomic_DNA"/>
</dbReference>
<dbReference type="InterPro" id="IPR002762">
    <property type="entry name" value="CbiX-like"/>
</dbReference>
<accession>A0A4Q1AWD4</accession>
<dbReference type="Proteomes" id="UP000289718">
    <property type="component" value="Unassembled WGS sequence"/>
</dbReference>
<keyword evidence="4" id="KW-1185">Reference proteome</keyword>
<dbReference type="GO" id="GO:0016829">
    <property type="term" value="F:lyase activity"/>
    <property type="evidence" value="ECO:0007669"/>
    <property type="project" value="UniProtKB-KW"/>
</dbReference>
<dbReference type="InterPro" id="IPR050963">
    <property type="entry name" value="Sirohydro_Cobaltochel/CbiX"/>
</dbReference>
<evidence type="ECO:0000256" key="2">
    <source>
        <dbReference type="ARBA" id="ARBA00023239"/>
    </source>
</evidence>
<name>A0A4Q1AWD4_9BACT</name>
<dbReference type="PANTHER" id="PTHR33542:SF3">
    <property type="entry name" value="SIROHYDROCHLORIN FERROCHELATASE, CHLOROPLASTIC"/>
    <property type="match status" value="1"/>
</dbReference>
<evidence type="ECO:0000256" key="1">
    <source>
        <dbReference type="ARBA" id="ARBA00022723"/>
    </source>
</evidence>
<dbReference type="PANTHER" id="PTHR33542">
    <property type="entry name" value="SIROHYDROCHLORIN FERROCHELATASE, CHLOROPLASTIC"/>
    <property type="match status" value="1"/>
</dbReference>
<dbReference type="Gene3D" id="3.40.50.1400">
    <property type="match status" value="1"/>
</dbReference>